<keyword evidence="1" id="KW-1133">Transmembrane helix</keyword>
<feature type="transmembrane region" description="Helical" evidence="1">
    <location>
        <begin position="12"/>
        <end position="31"/>
    </location>
</feature>
<dbReference type="HOGENOM" id="CLU_132138_0_0_9"/>
<protein>
    <recommendedName>
        <fullName evidence="4">DUF4829 domain-containing protein</fullName>
    </recommendedName>
</protein>
<dbReference type="eggNOG" id="ENOG5032YY5">
    <property type="taxonomic scope" value="Bacteria"/>
</dbReference>
<sequence>MVNLVGKKERIIWISLVTVILVIFVLAMVNLEQEKTAWSQEEANLRGQISELTSETESVTESYTRQKSVFPGNNPNIKYGLEQQGFVGSVQDIVNDLIKHPELIPYEGVLGGKMGFYNKDEIYVLTDQWVCAYFNDGHIGGSLLLSYKINNGAIEWKVIDSRLFN</sequence>
<dbReference type="KEGG" id="dor:Desor_2157"/>
<dbReference type="AlphaFoldDB" id="G7W8Q1"/>
<dbReference type="EMBL" id="CP003108">
    <property type="protein sequence ID" value="AET67761.1"/>
    <property type="molecule type" value="Genomic_DNA"/>
</dbReference>
<organism evidence="2 3">
    <name type="scientific">Desulfosporosinus orientis (strain ATCC 19365 / DSM 765 / NCIMB 8382 / VKM B-1628 / Singapore I)</name>
    <name type="common">Desulfotomaculum orientis</name>
    <dbReference type="NCBI Taxonomy" id="768706"/>
    <lineage>
        <taxon>Bacteria</taxon>
        <taxon>Bacillati</taxon>
        <taxon>Bacillota</taxon>
        <taxon>Clostridia</taxon>
        <taxon>Eubacteriales</taxon>
        <taxon>Desulfitobacteriaceae</taxon>
        <taxon>Desulfosporosinus</taxon>
    </lineage>
</organism>
<reference evidence="3" key="1">
    <citation type="submission" date="2011-11" db="EMBL/GenBank/DDBJ databases">
        <title>Complete sequence of Desulfosporosinus orientis DSM 765.</title>
        <authorList>
            <person name="Lucas S."/>
            <person name="Han J."/>
            <person name="Lapidus A."/>
            <person name="Cheng J.-F."/>
            <person name="Goodwin L."/>
            <person name="Pitluck S."/>
            <person name="Peters L."/>
            <person name="Ovchinnikova G."/>
            <person name="Teshima H."/>
            <person name="Detter J.C."/>
            <person name="Han C."/>
            <person name="Tapia R."/>
            <person name="Land M."/>
            <person name="Hauser L."/>
            <person name="Kyrpides N."/>
            <person name="Ivanova N."/>
            <person name="Pagani I."/>
            <person name="Pester M."/>
            <person name="Spring S."/>
            <person name="Ollivier B."/>
            <person name="Rattei T."/>
            <person name="Klenk H.-P."/>
            <person name="Wagner M."/>
            <person name="Loy A."/>
            <person name="Woyke T."/>
        </authorList>
    </citation>
    <scope>NUCLEOTIDE SEQUENCE [LARGE SCALE GENOMIC DNA]</scope>
    <source>
        <strain evidence="3">ATCC 19365 / DSM 765 / NCIMB 8382 / VKM B-1628</strain>
    </source>
</reference>
<dbReference type="PATRIC" id="fig|768706.3.peg.2173"/>
<evidence type="ECO:0000313" key="2">
    <source>
        <dbReference type="EMBL" id="AET67761.1"/>
    </source>
</evidence>
<evidence type="ECO:0008006" key="4">
    <source>
        <dbReference type="Google" id="ProtNLM"/>
    </source>
</evidence>
<keyword evidence="3" id="KW-1185">Reference proteome</keyword>
<dbReference type="STRING" id="768706.Desor_2157"/>
<accession>G7W8Q1</accession>
<reference evidence="2 3" key="2">
    <citation type="journal article" date="2012" name="J. Bacteriol.">
        <title>Complete genome sequences of Desulfosporosinus orientis DSM765T, Desulfosporosinus youngiae DSM17734T, Desulfosporosinus meridiei DSM13257T, and Desulfosporosinus acidiphilus DSM22704T.</title>
        <authorList>
            <person name="Pester M."/>
            <person name="Brambilla E."/>
            <person name="Alazard D."/>
            <person name="Rattei T."/>
            <person name="Weinmaier T."/>
            <person name="Han J."/>
            <person name="Lucas S."/>
            <person name="Lapidus A."/>
            <person name="Cheng J.F."/>
            <person name="Goodwin L."/>
            <person name="Pitluck S."/>
            <person name="Peters L."/>
            <person name="Ovchinnikova G."/>
            <person name="Teshima H."/>
            <person name="Detter J.C."/>
            <person name="Han C.S."/>
            <person name="Tapia R."/>
            <person name="Land M.L."/>
            <person name="Hauser L."/>
            <person name="Kyrpides N.C."/>
            <person name="Ivanova N.N."/>
            <person name="Pagani I."/>
            <person name="Huntmann M."/>
            <person name="Wei C.L."/>
            <person name="Davenport K.W."/>
            <person name="Daligault H."/>
            <person name="Chain P.S."/>
            <person name="Chen A."/>
            <person name="Mavromatis K."/>
            <person name="Markowitz V."/>
            <person name="Szeto E."/>
            <person name="Mikhailova N."/>
            <person name="Pati A."/>
            <person name="Wagner M."/>
            <person name="Woyke T."/>
            <person name="Ollivier B."/>
            <person name="Klenk H.P."/>
            <person name="Spring S."/>
            <person name="Loy A."/>
        </authorList>
    </citation>
    <scope>NUCLEOTIDE SEQUENCE [LARGE SCALE GENOMIC DNA]</scope>
    <source>
        <strain evidence="3">ATCC 19365 / DSM 765 / NCIMB 8382 / VKM B-1628</strain>
    </source>
</reference>
<dbReference type="Proteomes" id="UP000006346">
    <property type="component" value="Chromosome"/>
</dbReference>
<name>G7W8Q1_DESOD</name>
<gene>
    <name evidence="2" type="ordered locus">Desor_2157</name>
</gene>
<evidence type="ECO:0000256" key="1">
    <source>
        <dbReference type="SAM" id="Phobius"/>
    </source>
</evidence>
<keyword evidence="1" id="KW-0812">Transmembrane</keyword>
<keyword evidence="1" id="KW-0472">Membrane</keyword>
<dbReference type="OrthoDB" id="5471167at2"/>
<dbReference type="RefSeq" id="WP_014184576.1">
    <property type="nucleotide sequence ID" value="NC_016584.1"/>
</dbReference>
<proteinExistence type="predicted"/>
<evidence type="ECO:0000313" key="3">
    <source>
        <dbReference type="Proteomes" id="UP000006346"/>
    </source>
</evidence>